<dbReference type="InterPro" id="IPR027417">
    <property type="entry name" value="P-loop_NTPase"/>
</dbReference>
<reference evidence="5" key="3">
    <citation type="submission" date="2025-08" db="UniProtKB">
        <authorList>
            <consortium name="Ensembl"/>
        </authorList>
    </citation>
    <scope>IDENTIFICATION</scope>
</reference>
<sequence length="300" mass="35338">MASEDLTTPKFVKFREDSTGLEIVYPAVFTYEDFESARKYKAKDSDVYVCSYPKTGTTWLLTIAWLIVHHGEEFSGNYRDNIPMLEFDGCESTEAIDDSKFPRIIKTHFPYKLVPKNSKAKYLYITRNPKDAFASYYFHIRGFRSPYKCENPDLNKLYELYMKGEVEFGCFFDHLKEWYAHRNDANVLFLLYEDVKQDPRNEVLKIAKFLGDEYEKKLKMDDGKILENILERSSFSHMKGRNVWHKTFRPENEPFIRKGVIGDWKNHLSAEQADGLDRALMEHGKDNGISKLWNKYAEFL</sequence>
<dbReference type="AlphaFoldDB" id="F7BDB7"/>
<dbReference type="EC" id="2.8.2.-" evidence="3"/>
<keyword evidence="6" id="KW-1185">Reference proteome</keyword>
<evidence type="ECO:0000259" key="4">
    <source>
        <dbReference type="Pfam" id="PF00685"/>
    </source>
</evidence>
<evidence type="ECO:0000256" key="1">
    <source>
        <dbReference type="ARBA" id="ARBA00005771"/>
    </source>
</evidence>
<dbReference type="GeneID" id="100186663"/>
<gene>
    <name evidence="5" type="primary">LOC100186663</name>
</gene>
<reference evidence="5" key="4">
    <citation type="submission" date="2025-09" db="UniProtKB">
        <authorList>
            <consortium name="Ensembl"/>
        </authorList>
    </citation>
    <scope>IDENTIFICATION</scope>
</reference>
<dbReference type="GO" id="GO:0008146">
    <property type="term" value="F:sulfotransferase activity"/>
    <property type="evidence" value="ECO:0000318"/>
    <property type="project" value="GO_Central"/>
</dbReference>
<dbReference type="PANTHER" id="PTHR11783">
    <property type="entry name" value="SULFOTRANSFERASE SULT"/>
    <property type="match status" value="1"/>
</dbReference>
<dbReference type="GeneTree" id="ENSGT00940000163815"/>
<protein>
    <recommendedName>
        <fullName evidence="3">Sulfotransferase</fullName>
        <ecNumber evidence="3">2.8.2.-</ecNumber>
    </recommendedName>
</protein>
<dbReference type="InParanoid" id="F7BDB7"/>
<dbReference type="OrthoDB" id="205623at2759"/>
<evidence type="ECO:0000313" key="6">
    <source>
        <dbReference type="Proteomes" id="UP000008144"/>
    </source>
</evidence>
<dbReference type="OMA" id="YMKGEVE"/>
<keyword evidence="2 3" id="KW-0808">Transferase</keyword>
<reference evidence="6" key="1">
    <citation type="journal article" date="2002" name="Science">
        <title>The draft genome of Ciona intestinalis: insights into chordate and vertebrate origins.</title>
        <authorList>
            <person name="Dehal P."/>
            <person name="Satou Y."/>
            <person name="Campbell R.K."/>
            <person name="Chapman J."/>
            <person name="Degnan B."/>
            <person name="De Tomaso A."/>
            <person name="Davidson B."/>
            <person name="Di Gregorio A."/>
            <person name="Gelpke M."/>
            <person name="Goodstein D.M."/>
            <person name="Harafuji N."/>
            <person name="Hastings K.E."/>
            <person name="Ho I."/>
            <person name="Hotta K."/>
            <person name="Huang W."/>
            <person name="Kawashima T."/>
            <person name="Lemaire P."/>
            <person name="Martinez D."/>
            <person name="Meinertzhagen I.A."/>
            <person name="Necula S."/>
            <person name="Nonaka M."/>
            <person name="Putnam N."/>
            <person name="Rash S."/>
            <person name="Saiga H."/>
            <person name="Satake M."/>
            <person name="Terry A."/>
            <person name="Yamada L."/>
            <person name="Wang H.G."/>
            <person name="Awazu S."/>
            <person name="Azumi K."/>
            <person name="Boore J."/>
            <person name="Branno M."/>
            <person name="Chin-Bow S."/>
            <person name="DeSantis R."/>
            <person name="Doyle S."/>
            <person name="Francino P."/>
            <person name="Keys D.N."/>
            <person name="Haga S."/>
            <person name="Hayashi H."/>
            <person name="Hino K."/>
            <person name="Imai K.S."/>
            <person name="Inaba K."/>
            <person name="Kano S."/>
            <person name="Kobayashi K."/>
            <person name="Kobayashi M."/>
            <person name="Lee B.I."/>
            <person name="Makabe K.W."/>
            <person name="Manohar C."/>
            <person name="Matassi G."/>
            <person name="Medina M."/>
            <person name="Mochizuki Y."/>
            <person name="Mount S."/>
            <person name="Morishita T."/>
            <person name="Miura S."/>
            <person name="Nakayama A."/>
            <person name="Nishizaka S."/>
            <person name="Nomoto H."/>
            <person name="Ohta F."/>
            <person name="Oishi K."/>
            <person name="Rigoutsos I."/>
            <person name="Sano M."/>
            <person name="Sasaki A."/>
            <person name="Sasakura Y."/>
            <person name="Shoguchi E."/>
            <person name="Shin-i T."/>
            <person name="Spagnuolo A."/>
            <person name="Stainier D."/>
            <person name="Suzuki M.M."/>
            <person name="Tassy O."/>
            <person name="Takatori N."/>
            <person name="Tokuoka M."/>
            <person name="Yagi K."/>
            <person name="Yoshizaki F."/>
            <person name="Wada S."/>
            <person name="Zhang C."/>
            <person name="Hyatt P.D."/>
            <person name="Larimer F."/>
            <person name="Detter C."/>
            <person name="Doggett N."/>
            <person name="Glavina T."/>
            <person name="Hawkins T."/>
            <person name="Richardson P."/>
            <person name="Lucas S."/>
            <person name="Kohara Y."/>
            <person name="Levine M."/>
            <person name="Satoh N."/>
            <person name="Rokhsar D.S."/>
        </authorList>
    </citation>
    <scope>NUCLEOTIDE SEQUENCE [LARGE SCALE GENOMIC DNA]</scope>
</reference>
<organism evidence="5 6">
    <name type="scientific">Ciona intestinalis</name>
    <name type="common">Transparent sea squirt</name>
    <name type="synonym">Ascidia intestinalis</name>
    <dbReference type="NCBI Taxonomy" id="7719"/>
    <lineage>
        <taxon>Eukaryota</taxon>
        <taxon>Metazoa</taxon>
        <taxon>Chordata</taxon>
        <taxon>Tunicata</taxon>
        <taxon>Ascidiacea</taxon>
        <taxon>Phlebobranchia</taxon>
        <taxon>Cionidae</taxon>
        <taxon>Ciona</taxon>
    </lineage>
</organism>
<dbReference type="Proteomes" id="UP000008144">
    <property type="component" value="Chromosome 3"/>
</dbReference>
<dbReference type="Pfam" id="PF00685">
    <property type="entry name" value="Sulfotransfer_1"/>
    <property type="match status" value="1"/>
</dbReference>
<dbReference type="GO" id="GO:0005737">
    <property type="term" value="C:cytoplasm"/>
    <property type="evidence" value="ECO:0000318"/>
    <property type="project" value="GO_Central"/>
</dbReference>
<dbReference type="Ensembl" id="ENSCINT00000023585.2">
    <property type="protein sequence ID" value="ENSCINP00000023339.2"/>
    <property type="gene ID" value="ENSCING00000012525.2"/>
</dbReference>
<comment type="similarity">
    <text evidence="1 3">Belongs to the sulfotransferase 1 family.</text>
</comment>
<dbReference type="InterPro" id="IPR000863">
    <property type="entry name" value="Sulfotransferase_dom"/>
</dbReference>
<dbReference type="SUPFAM" id="SSF52540">
    <property type="entry name" value="P-loop containing nucleoside triphosphate hydrolases"/>
    <property type="match status" value="1"/>
</dbReference>
<dbReference type="Gene3D" id="3.40.50.300">
    <property type="entry name" value="P-loop containing nucleotide triphosphate hydrolases"/>
    <property type="match status" value="1"/>
</dbReference>
<dbReference type="RefSeq" id="XP_002126140.1">
    <property type="nucleotide sequence ID" value="XM_002126104.5"/>
</dbReference>
<dbReference type="KEGG" id="cin:100186663"/>
<proteinExistence type="inferred from homology"/>
<name>F7BDB7_CIOIN</name>
<evidence type="ECO:0000313" key="5">
    <source>
        <dbReference type="Ensembl" id="ENSCINP00000023339.2"/>
    </source>
</evidence>
<dbReference type="HOGENOM" id="CLU_027239_1_2_1"/>
<accession>F7BDB7</accession>
<dbReference type="EMBL" id="EAAA01001803">
    <property type="status" value="NOT_ANNOTATED_CDS"/>
    <property type="molecule type" value="Genomic_DNA"/>
</dbReference>
<evidence type="ECO:0000256" key="3">
    <source>
        <dbReference type="RuleBase" id="RU361155"/>
    </source>
</evidence>
<feature type="domain" description="Sulfotransferase" evidence="4">
    <location>
        <begin position="44"/>
        <end position="285"/>
    </location>
</feature>
<reference evidence="5" key="2">
    <citation type="journal article" date="2008" name="Genome Biol.">
        <title>Improved genome assembly and evidence-based global gene model set for the chordate Ciona intestinalis: new insight into intron and operon populations.</title>
        <authorList>
            <person name="Satou Y."/>
            <person name="Mineta K."/>
            <person name="Ogasawara M."/>
            <person name="Sasakura Y."/>
            <person name="Shoguchi E."/>
            <person name="Ueno K."/>
            <person name="Yamada L."/>
            <person name="Matsumoto J."/>
            <person name="Wasserscheid J."/>
            <person name="Dewar K."/>
            <person name="Wiley G.B."/>
            <person name="Macmil S.L."/>
            <person name="Roe B.A."/>
            <person name="Zeller R.W."/>
            <person name="Hastings K.E."/>
            <person name="Lemaire P."/>
            <person name="Lindquist E."/>
            <person name="Endo T."/>
            <person name="Hotta K."/>
            <person name="Inaba K."/>
        </authorList>
    </citation>
    <scope>NUCLEOTIDE SEQUENCE [LARGE SCALE GENOMIC DNA]</scope>
    <source>
        <strain evidence="5">wild type</strain>
    </source>
</reference>
<accession>A0A1W2WCM8</accession>
<dbReference type="GO" id="GO:0051923">
    <property type="term" value="P:sulfation"/>
    <property type="evidence" value="ECO:0000318"/>
    <property type="project" value="GO_Central"/>
</dbReference>
<evidence type="ECO:0000256" key="2">
    <source>
        <dbReference type="ARBA" id="ARBA00022679"/>
    </source>
</evidence>